<reference evidence="1 2" key="1">
    <citation type="journal article" date="2015" name="Stand. Genomic Sci.">
        <title>Genomic Encyclopedia of Bacterial and Archaeal Type Strains, Phase III: the genomes of soil and plant-associated and newly described type strains.</title>
        <authorList>
            <person name="Whitman W.B."/>
            <person name="Woyke T."/>
            <person name="Klenk H.P."/>
            <person name="Zhou Y."/>
            <person name="Lilburn T.G."/>
            <person name="Beck B.J."/>
            <person name="De Vos P."/>
            <person name="Vandamme P."/>
            <person name="Eisen J.A."/>
            <person name="Garrity G."/>
            <person name="Hugenholtz P."/>
            <person name="Kyrpides N.C."/>
        </authorList>
    </citation>
    <scope>NUCLEOTIDE SEQUENCE [LARGE SCALE GENOMIC DNA]</scope>
    <source>
        <strain evidence="1 2">VKM Ac-2538</strain>
    </source>
</reference>
<accession>A0ABY2BU02</accession>
<sequence length="116" mass="12727">MSYDLVVWVGKRPADAAEADERYEEVMDLLESNADNTPPNPRLVAYGAALVRRWPELDDAFDSPWVVSPLLADAVGDVFPFSIDSSRADEVAPYAARLAAEQGLTCYDPQEGALRP</sequence>
<organism evidence="1 2">
    <name type="scientific">Kribbella orskensis</name>
    <dbReference type="NCBI Taxonomy" id="2512216"/>
    <lineage>
        <taxon>Bacteria</taxon>
        <taxon>Bacillati</taxon>
        <taxon>Actinomycetota</taxon>
        <taxon>Actinomycetes</taxon>
        <taxon>Propionibacteriales</taxon>
        <taxon>Kribbellaceae</taxon>
        <taxon>Kribbella</taxon>
    </lineage>
</organism>
<evidence type="ECO:0000313" key="1">
    <source>
        <dbReference type="EMBL" id="TCO31725.1"/>
    </source>
</evidence>
<dbReference type="EMBL" id="SLWM01000001">
    <property type="protein sequence ID" value="TCO31725.1"/>
    <property type="molecule type" value="Genomic_DNA"/>
</dbReference>
<dbReference type="Proteomes" id="UP000295818">
    <property type="component" value="Unassembled WGS sequence"/>
</dbReference>
<comment type="caution">
    <text evidence="1">The sequence shown here is derived from an EMBL/GenBank/DDBJ whole genome shotgun (WGS) entry which is preliminary data.</text>
</comment>
<gene>
    <name evidence="1" type="ORF">EV644_101367</name>
</gene>
<keyword evidence="2" id="KW-1185">Reference proteome</keyword>
<proteinExistence type="predicted"/>
<dbReference type="RefSeq" id="WP_132187274.1">
    <property type="nucleotide sequence ID" value="NZ_SLWM01000001.1"/>
</dbReference>
<protein>
    <submittedName>
        <fullName evidence="1">Uncharacterized protein</fullName>
    </submittedName>
</protein>
<name>A0ABY2BU02_9ACTN</name>
<evidence type="ECO:0000313" key="2">
    <source>
        <dbReference type="Proteomes" id="UP000295818"/>
    </source>
</evidence>